<dbReference type="EMBL" id="JH711591">
    <property type="protein sequence ID" value="EIW74568.1"/>
    <property type="molecule type" value="Genomic_DNA"/>
</dbReference>
<evidence type="ECO:0000256" key="4">
    <source>
        <dbReference type="ARBA" id="ARBA00022617"/>
    </source>
</evidence>
<dbReference type="PRINTS" id="PR00385">
    <property type="entry name" value="P450"/>
</dbReference>
<dbReference type="PANTHER" id="PTHR46300">
    <property type="entry name" value="P450, PUTATIVE (EUROFUNG)-RELATED-RELATED"/>
    <property type="match status" value="1"/>
</dbReference>
<dbReference type="eggNOG" id="KOG0156">
    <property type="taxonomic scope" value="Eukaryota"/>
</dbReference>
<reference evidence="12" key="1">
    <citation type="journal article" date="2012" name="Science">
        <title>The Paleozoic origin of enzymatic lignin decomposition reconstructed from 31 fungal genomes.</title>
        <authorList>
            <person name="Floudas D."/>
            <person name="Binder M."/>
            <person name="Riley R."/>
            <person name="Barry K."/>
            <person name="Blanchette R.A."/>
            <person name="Henrissat B."/>
            <person name="Martinez A.T."/>
            <person name="Otillar R."/>
            <person name="Spatafora J.W."/>
            <person name="Yadav J.S."/>
            <person name="Aerts A."/>
            <person name="Benoit I."/>
            <person name="Boyd A."/>
            <person name="Carlson A."/>
            <person name="Copeland A."/>
            <person name="Coutinho P.M."/>
            <person name="de Vries R.P."/>
            <person name="Ferreira P."/>
            <person name="Findley K."/>
            <person name="Foster B."/>
            <person name="Gaskell J."/>
            <person name="Glotzer D."/>
            <person name="Gorecki P."/>
            <person name="Heitman J."/>
            <person name="Hesse C."/>
            <person name="Hori C."/>
            <person name="Igarashi K."/>
            <person name="Jurgens J.A."/>
            <person name="Kallen N."/>
            <person name="Kersten P."/>
            <person name="Kohler A."/>
            <person name="Kuees U."/>
            <person name="Kumar T.K.A."/>
            <person name="Kuo A."/>
            <person name="LaButti K."/>
            <person name="Larrondo L.F."/>
            <person name="Lindquist E."/>
            <person name="Ling A."/>
            <person name="Lombard V."/>
            <person name="Lucas S."/>
            <person name="Lundell T."/>
            <person name="Martin R."/>
            <person name="McLaughlin D.J."/>
            <person name="Morgenstern I."/>
            <person name="Morin E."/>
            <person name="Murat C."/>
            <person name="Nagy L.G."/>
            <person name="Nolan M."/>
            <person name="Ohm R.A."/>
            <person name="Patyshakuliyeva A."/>
            <person name="Rokas A."/>
            <person name="Ruiz-Duenas F.J."/>
            <person name="Sabat G."/>
            <person name="Salamov A."/>
            <person name="Samejima M."/>
            <person name="Schmutz J."/>
            <person name="Slot J.C."/>
            <person name="St John F."/>
            <person name="Stenlid J."/>
            <person name="Sun H."/>
            <person name="Sun S."/>
            <person name="Syed K."/>
            <person name="Tsang A."/>
            <person name="Wiebenga A."/>
            <person name="Young D."/>
            <person name="Pisabarro A."/>
            <person name="Eastwood D.C."/>
            <person name="Martin F."/>
            <person name="Cullen D."/>
            <person name="Grigoriev I.V."/>
            <person name="Hibbett D.S."/>
        </authorList>
    </citation>
    <scope>NUCLEOTIDE SEQUENCE [LARGE SCALE GENOMIC DNA]</scope>
    <source>
        <strain evidence="12">RWD-64-598 SS2</strain>
    </source>
</reference>
<evidence type="ECO:0000256" key="6">
    <source>
        <dbReference type="ARBA" id="ARBA00023002"/>
    </source>
</evidence>
<dbReference type="GO" id="GO:0005506">
    <property type="term" value="F:iron ion binding"/>
    <property type="evidence" value="ECO:0007669"/>
    <property type="project" value="InterPro"/>
</dbReference>
<dbReference type="InterPro" id="IPR017972">
    <property type="entry name" value="Cyt_P450_CS"/>
</dbReference>
<dbReference type="Proteomes" id="UP000053558">
    <property type="component" value="Unassembled WGS sequence"/>
</dbReference>
<dbReference type="InterPro" id="IPR002401">
    <property type="entry name" value="Cyt_P450_E_grp-I"/>
</dbReference>
<keyword evidence="12" id="KW-1185">Reference proteome</keyword>
<dbReference type="GeneID" id="19198984"/>
<dbReference type="AlphaFoldDB" id="R7SEG3"/>
<dbReference type="RefSeq" id="XP_007775180.1">
    <property type="nucleotide sequence ID" value="XM_007776990.1"/>
</dbReference>
<keyword evidence="8 10" id="KW-0503">Monooxygenase</keyword>
<dbReference type="InterPro" id="IPR050364">
    <property type="entry name" value="Cytochrome_P450_fung"/>
</dbReference>
<evidence type="ECO:0000256" key="5">
    <source>
        <dbReference type="ARBA" id="ARBA00022723"/>
    </source>
</evidence>
<evidence type="ECO:0000256" key="9">
    <source>
        <dbReference type="PIRSR" id="PIRSR602401-1"/>
    </source>
</evidence>
<evidence type="ECO:0000313" key="12">
    <source>
        <dbReference type="Proteomes" id="UP000053558"/>
    </source>
</evidence>
<feature type="binding site" description="axial binding residue" evidence="9">
    <location>
        <position position="360"/>
    </location>
    <ligand>
        <name>heme</name>
        <dbReference type="ChEBI" id="CHEBI:30413"/>
    </ligand>
    <ligandPart>
        <name>Fe</name>
        <dbReference type="ChEBI" id="CHEBI:18248"/>
    </ligandPart>
</feature>
<evidence type="ECO:0000256" key="7">
    <source>
        <dbReference type="ARBA" id="ARBA00023004"/>
    </source>
</evidence>
<keyword evidence="6 10" id="KW-0560">Oxidoreductase</keyword>
<dbReference type="Gene3D" id="1.10.630.10">
    <property type="entry name" value="Cytochrome P450"/>
    <property type="match status" value="1"/>
</dbReference>
<dbReference type="GO" id="GO:0004497">
    <property type="term" value="F:monooxygenase activity"/>
    <property type="evidence" value="ECO:0007669"/>
    <property type="project" value="UniProtKB-KW"/>
</dbReference>
<evidence type="ECO:0000256" key="1">
    <source>
        <dbReference type="ARBA" id="ARBA00001971"/>
    </source>
</evidence>
<keyword evidence="4 9" id="KW-0349">Heme</keyword>
<dbReference type="SUPFAM" id="SSF48264">
    <property type="entry name" value="Cytochrome P450"/>
    <property type="match status" value="1"/>
</dbReference>
<dbReference type="OMA" id="VMQEMAN"/>
<comment type="similarity">
    <text evidence="3 10">Belongs to the cytochrome P450 family.</text>
</comment>
<comment type="cofactor">
    <cofactor evidence="1 9">
        <name>heme</name>
        <dbReference type="ChEBI" id="CHEBI:30413"/>
    </cofactor>
</comment>
<proteinExistence type="inferred from homology"/>
<name>R7SEG3_CONPW</name>
<sequence>MIILNSEDVVQDLLEKRSHNYSDRIHLPIREPYGFSQDMIFRKHDDTWRAHRRVAQQGLRADAVKTFQSIQRRCSLDLIRELASTPHAYLHHFEKFSASVILSAVYDHEVTDDHDPMVENVTTMMALFSKLLLPQNSVLVQWFPFLKYTPTWLPWGWFNMESCRSSVQRTLNMPFEELEQKITSGEVSSSVALDAMERFRTTGKISDVDEVVKGACCSLFVAGFETTTSTLMVFLLAMLLYPNAQKRAQDEIDAVVGVDRLPYFEDKSALPFLEAIFRETLRWYPVVPLGIPHASTNGDLYRGYDIPAGALVIANIWALSRDSEKYPSPSEFRPERFLDANGNLTNDTVDFAFGFGRRVCVGRHFAVNSLWLAMARILAAFNIQRQRDESGKLIELKVEWVDGVTSMPKPFPCELTPKRQYDAGGRPTLT</sequence>
<dbReference type="PRINTS" id="PR00463">
    <property type="entry name" value="EP450I"/>
</dbReference>
<dbReference type="KEGG" id="cput:CONPUDRAFT_113088"/>
<keyword evidence="7 9" id="KW-0408">Iron</keyword>
<dbReference type="GO" id="GO:0016705">
    <property type="term" value="F:oxidoreductase activity, acting on paired donors, with incorporation or reduction of molecular oxygen"/>
    <property type="evidence" value="ECO:0007669"/>
    <property type="project" value="InterPro"/>
</dbReference>
<dbReference type="PANTHER" id="PTHR46300:SF7">
    <property type="entry name" value="P450, PUTATIVE (EUROFUNG)-RELATED"/>
    <property type="match status" value="1"/>
</dbReference>
<dbReference type="Pfam" id="PF00067">
    <property type="entry name" value="p450"/>
    <property type="match status" value="1"/>
</dbReference>
<comment type="pathway">
    <text evidence="2">Secondary metabolite biosynthesis.</text>
</comment>
<protein>
    <submittedName>
        <fullName evidence="11">Cytochrome P450</fullName>
    </submittedName>
</protein>
<accession>R7SEG3</accession>
<evidence type="ECO:0000313" key="11">
    <source>
        <dbReference type="EMBL" id="EIW74568.1"/>
    </source>
</evidence>
<dbReference type="InterPro" id="IPR001128">
    <property type="entry name" value="Cyt_P450"/>
</dbReference>
<dbReference type="GO" id="GO:0020037">
    <property type="term" value="F:heme binding"/>
    <property type="evidence" value="ECO:0007669"/>
    <property type="project" value="InterPro"/>
</dbReference>
<organism evidence="11 12">
    <name type="scientific">Coniophora puteana (strain RWD-64-598)</name>
    <name type="common">Brown rot fungus</name>
    <dbReference type="NCBI Taxonomy" id="741705"/>
    <lineage>
        <taxon>Eukaryota</taxon>
        <taxon>Fungi</taxon>
        <taxon>Dikarya</taxon>
        <taxon>Basidiomycota</taxon>
        <taxon>Agaricomycotina</taxon>
        <taxon>Agaricomycetes</taxon>
        <taxon>Agaricomycetidae</taxon>
        <taxon>Boletales</taxon>
        <taxon>Coniophorineae</taxon>
        <taxon>Coniophoraceae</taxon>
        <taxon>Coniophora</taxon>
    </lineage>
</organism>
<dbReference type="PROSITE" id="PS00086">
    <property type="entry name" value="CYTOCHROME_P450"/>
    <property type="match status" value="1"/>
</dbReference>
<evidence type="ECO:0000256" key="8">
    <source>
        <dbReference type="ARBA" id="ARBA00023033"/>
    </source>
</evidence>
<dbReference type="InterPro" id="IPR036396">
    <property type="entry name" value="Cyt_P450_sf"/>
</dbReference>
<keyword evidence="5 9" id="KW-0479">Metal-binding</keyword>
<dbReference type="OrthoDB" id="3255500at2759"/>
<evidence type="ECO:0000256" key="10">
    <source>
        <dbReference type="RuleBase" id="RU000461"/>
    </source>
</evidence>
<dbReference type="CDD" id="cd11065">
    <property type="entry name" value="CYP64-like"/>
    <property type="match status" value="1"/>
</dbReference>
<gene>
    <name evidence="11" type="ORF">CONPUDRAFT_113088</name>
</gene>
<evidence type="ECO:0000256" key="3">
    <source>
        <dbReference type="ARBA" id="ARBA00010617"/>
    </source>
</evidence>
<evidence type="ECO:0000256" key="2">
    <source>
        <dbReference type="ARBA" id="ARBA00005179"/>
    </source>
</evidence>